<evidence type="ECO:0000313" key="8">
    <source>
        <dbReference type="Proteomes" id="UP000789342"/>
    </source>
</evidence>
<protein>
    <submittedName>
        <fullName evidence="7">12551_t:CDS:1</fullName>
    </submittedName>
</protein>
<evidence type="ECO:0000256" key="5">
    <source>
        <dbReference type="PROSITE-ProRule" id="PRU00042"/>
    </source>
</evidence>
<proteinExistence type="predicted"/>
<feature type="domain" description="C2H2-type" evidence="6">
    <location>
        <begin position="99"/>
        <end position="124"/>
    </location>
</feature>
<keyword evidence="4" id="KW-0862">Zinc</keyword>
<dbReference type="InterPro" id="IPR036236">
    <property type="entry name" value="Znf_C2H2_sf"/>
</dbReference>
<dbReference type="GO" id="GO:0005667">
    <property type="term" value="C:transcription regulator complex"/>
    <property type="evidence" value="ECO:0007669"/>
    <property type="project" value="TreeGrafter"/>
</dbReference>
<gene>
    <name evidence="7" type="ORF">AMORRO_LOCUS10370</name>
</gene>
<dbReference type="Proteomes" id="UP000789342">
    <property type="component" value="Unassembled WGS sequence"/>
</dbReference>
<evidence type="ECO:0000256" key="1">
    <source>
        <dbReference type="ARBA" id="ARBA00022723"/>
    </source>
</evidence>
<evidence type="ECO:0000259" key="6">
    <source>
        <dbReference type="PROSITE" id="PS50157"/>
    </source>
</evidence>
<name>A0A9N9E0I2_9GLOM</name>
<reference evidence="7" key="1">
    <citation type="submission" date="2021-06" db="EMBL/GenBank/DDBJ databases">
        <authorList>
            <person name="Kallberg Y."/>
            <person name="Tangrot J."/>
            <person name="Rosling A."/>
        </authorList>
    </citation>
    <scope>NUCLEOTIDE SEQUENCE</scope>
    <source>
        <strain evidence="7">CL551</strain>
    </source>
</reference>
<keyword evidence="2" id="KW-0677">Repeat</keyword>
<dbReference type="SMART" id="SM00355">
    <property type="entry name" value="ZnF_C2H2"/>
    <property type="match status" value="2"/>
</dbReference>
<dbReference type="GO" id="GO:0000978">
    <property type="term" value="F:RNA polymerase II cis-regulatory region sequence-specific DNA binding"/>
    <property type="evidence" value="ECO:0007669"/>
    <property type="project" value="TreeGrafter"/>
</dbReference>
<dbReference type="GO" id="GO:0000785">
    <property type="term" value="C:chromatin"/>
    <property type="evidence" value="ECO:0007669"/>
    <property type="project" value="TreeGrafter"/>
</dbReference>
<comment type="caution">
    <text evidence="7">The sequence shown here is derived from an EMBL/GenBank/DDBJ whole genome shotgun (WGS) entry which is preliminary data.</text>
</comment>
<accession>A0A9N9E0I2</accession>
<sequence length="124" mass="14204">MNNQDIYKLYHTNSQGETLYVDNQGWVFNIDDFKYPVLKGHLTDISLMNSMGALTLKSYQIETPNLISAQHACTFCGKAFQYPSTLKTHYNSHTGERPYACQFEGCGKSYTTSSNLLRHRKNHN</sequence>
<organism evidence="7 8">
    <name type="scientific">Acaulospora morrowiae</name>
    <dbReference type="NCBI Taxonomy" id="94023"/>
    <lineage>
        <taxon>Eukaryota</taxon>
        <taxon>Fungi</taxon>
        <taxon>Fungi incertae sedis</taxon>
        <taxon>Mucoromycota</taxon>
        <taxon>Glomeromycotina</taxon>
        <taxon>Glomeromycetes</taxon>
        <taxon>Diversisporales</taxon>
        <taxon>Acaulosporaceae</taxon>
        <taxon>Acaulospora</taxon>
    </lineage>
</organism>
<dbReference type="PROSITE" id="PS00028">
    <property type="entry name" value="ZINC_FINGER_C2H2_1"/>
    <property type="match status" value="2"/>
</dbReference>
<evidence type="ECO:0000256" key="3">
    <source>
        <dbReference type="ARBA" id="ARBA00022771"/>
    </source>
</evidence>
<evidence type="ECO:0000313" key="7">
    <source>
        <dbReference type="EMBL" id="CAG8660147.1"/>
    </source>
</evidence>
<dbReference type="Gene3D" id="3.30.160.60">
    <property type="entry name" value="Classic Zinc Finger"/>
    <property type="match status" value="2"/>
</dbReference>
<dbReference type="PROSITE" id="PS50157">
    <property type="entry name" value="ZINC_FINGER_C2H2_2"/>
    <property type="match status" value="2"/>
</dbReference>
<dbReference type="GO" id="GO:0000981">
    <property type="term" value="F:DNA-binding transcription factor activity, RNA polymerase II-specific"/>
    <property type="evidence" value="ECO:0007669"/>
    <property type="project" value="TreeGrafter"/>
</dbReference>
<keyword evidence="8" id="KW-1185">Reference proteome</keyword>
<keyword evidence="1" id="KW-0479">Metal-binding</keyword>
<dbReference type="OrthoDB" id="6077919at2759"/>
<dbReference type="InterPro" id="IPR013087">
    <property type="entry name" value="Znf_C2H2_type"/>
</dbReference>
<feature type="domain" description="C2H2-type" evidence="6">
    <location>
        <begin position="71"/>
        <end position="98"/>
    </location>
</feature>
<dbReference type="PANTHER" id="PTHR14003">
    <property type="entry name" value="TRANSCRIPTIONAL REPRESSOR PROTEIN YY"/>
    <property type="match status" value="1"/>
</dbReference>
<dbReference type="FunFam" id="3.30.160.60:FF:000125">
    <property type="entry name" value="Putative zinc finger protein 143"/>
    <property type="match status" value="1"/>
</dbReference>
<evidence type="ECO:0000256" key="4">
    <source>
        <dbReference type="ARBA" id="ARBA00022833"/>
    </source>
</evidence>
<keyword evidence="3 5" id="KW-0863">Zinc-finger</keyword>
<dbReference type="GO" id="GO:0031519">
    <property type="term" value="C:PcG protein complex"/>
    <property type="evidence" value="ECO:0007669"/>
    <property type="project" value="TreeGrafter"/>
</dbReference>
<evidence type="ECO:0000256" key="2">
    <source>
        <dbReference type="ARBA" id="ARBA00022737"/>
    </source>
</evidence>
<dbReference type="GO" id="GO:0008270">
    <property type="term" value="F:zinc ion binding"/>
    <property type="evidence" value="ECO:0007669"/>
    <property type="project" value="UniProtKB-KW"/>
</dbReference>
<dbReference type="Pfam" id="PF00096">
    <property type="entry name" value="zf-C2H2"/>
    <property type="match status" value="2"/>
</dbReference>
<dbReference type="SUPFAM" id="SSF57667">
    <property type="entry name" value="beta-beta-alpha zinc fingers"/>
    <property type="match status" value="1"/>
</dbReference>
<dbReference type="PANTHER" id="PTHR14003:SF20">
    <property type="entry name" value="FINGER DOMAIN PROTEIN, PUTATIVE (AFU_ORTHOLOGUE AFUA_4G10380)-RELATED"/>
    <property type="match status" value="1"/>
</dbReference>
<dbReference type="AlphaFoldDB" id="A0A9N9E0I2"/>
<dbReference type="EMBL" id="CAJVPV010011341">
    <property type="protein sequence ID" value="CAG8660147.1"/>
    <property type="molecule type" value="Genomic_DNA"/>
</dbReference>